<feature type="transmembrane region" description="Helical" evidence="1">
    <location>
        <begin position="27"/>
        <end position="44"/>
    </location>
</feature>
<accession>A0ABD6AYY1</accession>
<feature type="transmembrane region" description="Helical" evidence="1">
    <location>
        <begin position="64"/>
        <end position="83"/>
    </location>
</feature>
<feature type="transmembrane region" description="Helical" evidence="1">
    <location>
        <begin position="231"/>
        <end position="249"/>
    </location>
</feature>
<gene>
    <name evidence="2" type="ORF">ACFSBT_15250</name>
</gene>
<feature type="transmembrane region" description="Helical" evidence="1">
    <location>
        <begin position="280"/>
        <end position="299"/>
    </location>
</feature>
<name>A0ABD6AYY1_9EURY</name>
<feature type="transmembrane region" description="Helical" evidence="1">
    <location>
        <begin position="165"/>
        <end position="189"/>
    </location>
</feature>
<feature type="transmembrane region" description="Helical" evidence="1">
    <location>
        <begin position="311"/>
        <end position="331"/>
    </location>
</feature>
<evidence type="ECO:0000313" key="3">
    <source>
        <dbReference type="Proteomes" id="UP001597187"/>
    </source>
</evidence>
<sequence>MSLETTDAQSNRLAPGPLGLGGRRLDYVSLALSFVAMTGLILDIRKHSDGFSFAEEGFFTPEHTVFYGGFLAVLGLMLVVVYGRRTSGGLSWVDAVPPGYGVGIFGLLLFALGGPGDFVWHTLYGVENGDEALVSPTHLLLVCGGALFVSSPIRAAWRRETPATWAATLPVLAATGLFATVPLAFTMYANPAFLGAGLQPAIGQGLGGFVVHATILAALVVPLARRFTFPLGGYTVTFALVGVAIGYLAQPSVLAPYLAAGVVADVLTARLDAGRDSRGLRLVAVAVPTVWALTYFLVVEALGTIVWTVHVWTGAIALSALAGLCLSFVVVPSPHAPPSTRSGDEV</sequence>
<feature type="transmembrane region" description="Helical" evidence="1">
    <location>
        <begin position="95"/>
        <end position="113"/>
    </location>
</feature>
<evidence type="ECO:0000256" key="1">
    <source>
        <dbReference type="SAM" id="Phobius"/>
    </source>
</evidence>
<evidence type="ECO:0008006" key="4">
    <source>
        <dbReference type="Google" id="ProtNLM"/>
    </source>
</evidence>
<dbReference type="EMBL" id="JBHUDC010000008">
    <property type="protein sequence ID" value="MFD1514636.1"/>
    <property type="molecule type" value="Genomic_DNA"/>
</dbReference>
<keyword evidence="1" id="KW-0472">Membrane</keyword>
<dbReference type="AlphaFoldDB" id="A0ABD6AYY1"/>
<organism evidence="2 3">
    <name type="scientific">Halomarina rubra</name>
    <dbReference type="NCBI Taxonomy" id="2071873"/>
    <lineage>
        <taxon>Archaea</taxon>
        <taxon>Methanobacteriati</taxon>
        <taxon>Methanobacteriota</taxon>
        <taxon>Stenosarchaea group</taxon>
        <taxon>Halobacteria</taxon>
        <taxon>Halobacteriales</taxon>
        <taxon>Natronomonadaceae</taxon>
        <taxon>Halomarina</taxon>
    </lineage>
</organism>
<proteinExistence type="predicted"/>
<comment type="caution">
    <text evidence="2">The sequence shown here is derived from an EMBL/GenBank/DDBJ whole genome shotgun (WGS) entry which is preliminary data.</text>
</comment>
<feature type="transmembrane region" description="Helical" evidence="1">
    <location>
        <begin position="201"/>
        <end position="224"/>
    </location>
</feature>
<dbReference type="RefSeq" id="WP_250874578.1">
    <property type="nucleotide sequence ID" value="NZ_JALXFV010000008.1"/>
</dbReference>
<dbReference type="Proteomes" id="UP001597187">
    <property type="component" value="Unassembled WGS sequence"/>
</dbReference>
<protein>
    <recommendedName>
        <fullName evidence="4">DUF998 domain-containing protein</fullName>
    </recommendedName>
</protein>
<keyword evidence="3" id="KW-1185">Reference proteome</keyword>
<reference evidence="2 3" key="1">
    <citation type="journal article" date="2019" name="Int. J. Syst. Evol. Microbiol.">
        <title>The Global Catalogue of Microorganisms (GCM) 10K type strain sequencing project: providing services to taxonomists for standard genome sequencing and annotation.</title>
        <authorList>
            <consortium name="The Broad Institute Genomics Platform"/>
            <consortium name="The Broad Institute Genome Sequencing Center for Infectious Disease"/>
            <person name="Wu L."/>
            <person name="Ma J."/>
        </authorList>
    </citation>
    <scope>NUCLEOTIDE SEQUENCE [LARGE SCALE GENOMIC DNA]</scope>
    <source>
        <strain evidence="2 3">CGMCC 1.12563</strain>
    </source>
</reference>
<keyword evidence="1" id="KW-0812">Transmembrane</keyword>
<evidence type="ECO:0000313" key="2">
    <source>
        <dbReference type="EMBL" id="MFD1514636.1"/>
    </source>
</evidence>
<feature type="transmembrane region" description="Helical" evidence="1">
    <location>
        <begin position="133"/>
        <end position="153"/>
    </location>
</feature>
<keyword evidence="1" id="KW-1133">Transmembrane helix</keyword>